<keyword evidence="2" id="KW-1185">Reference proteome</keyword>
<gene>
    <name evidence="1" type="ORF">BDN72DRAFT_882378</name>
</gene>
<protein>
    <submittedName>
        <fullName evidence="1">Uncharacterized protein</fullName>
    </submittedName>
</protein>
<dbReference type="EMBL" id="ML208549">
    <property type="protein sequence ID" value="TFK62945.1"/>
    <property type="molecule type" value="Genomic_DNA"/>
</dbReference>
<sequence length="602" mass="66630">MNKDAHTYEGLILTNHMDLRASISSPTNIKTVSKRSRGHSRFDSWVSGKGPDRKLDPMFAFKGLAKQPVTCHKALWWRGAALCLVLKLLANVQSTLKPLGATINSEMQSISGDETNEVRPHFLIAAEDGAQGPIFRLPPEILTEIFLNWKAHTPEKQGLRVLSLTWVCHHWRELALSLPLLWNRIDFKNGDWVQHALTHSQDVLLSIDADIPSNRDPLLSTILASLSRIQRLSLSFDSTPSPQLSTSDDPAPFLECLELKQFDIADKIFSGAVPSLREVKLSDCIFSWPYIPVSTNLTTLSVINADAGPTYALVSILRGTPNLETLLLDDVFGEEIIVECEDPVPLLRLQSLSVHREWYHTTTALLQQISIPPSTNVSLGCLQSSSDDNTPLPLALQKCRYHHNAPCVAKELGIMTNESSYTLEVVEFDDPNPGPTFSINFHTGTPDVPVMALPLRNISQIDITLLTALTLSGFGSDISPHIFGALPHLRTLTVKDAAAESFVQLLIDESKRLSEIAQPGSMLHLVTFPALEILNIKINWYSEKFSLGDFASALGVRTSRLDRGLRQLNLVLFDEEVEENEMLTDLFLLVAGSVTCSTEPAE</sequence>
<accession>A0ACD3ABY4</accession>
<reference evidence="1 2" key="1">
    <citation type="journal article" date="2019" name="Nat. Ecol. Evol.">
        <title>Megaphylogeny resolves global patterns of mushroom evolution.</title>
        <authorList>
            <person name="Varga T."/>
            <person name="Krizsan K."/>
            <person name="Foldi C."/>
            <person name="Dima B."/>
            <person name="Sanchez-Garcia M."/>
            <person name="Sanchez-Ramirez S."/>
            <person name="Szollosi G.J."/>
            <person name="Szarkandi J.G."/>
            <person name="Papp V."/>
            <person name="Albert L."/>
            <person name="Andreopoulos W."/>
            <person name="Angelini C."/>
            <person name="Antonin V."/>
            <person name="Barry K.W."/>
            <person name="Bougher N.L."/>
            <person name="Buchanan P."/>
            <person name="Buyck B."/>
            <person name="Bense V."/>
            <person name="Catcheside P."/>
            <person name="Chovatia M."/>
            <person name="Cooper J."/>
            <person name="Damon W."/>
            <person name="Desjardin D."/>
            <person name="Finy P."/>
            <person name="Geml J."/>
            <person name="Haridas S."/>
            <person name="Hughes K."/>
            <person name="Justo A."/>
            <person name="Karasinski D."/>
            <person name="Kautmanova I."/>
            <person name="Kiss B."/>
            <person name="Kocsube S."/>
            <person name="Kotiranta H."/>
            <person name="LaButti K.M."/>
            <person name="Lechner B.E."/>
            <person name="Liimatainen K."/>
            <person name="Lipzen A."/>
            <person name="Lukacs Z."/>
            <person name="Mihaltcheva S."/>
            <person name="Morgado L.N."/>
            <person name="Niskanen T."/>
            <person name="Noordeloos M.E."/>
            <person name="Ohm R.A."/>
            <person name="Ortiz-Santana B."/>
            <person name="Ovrebo C."/>
            <person name="Racz N."/>
            <person name="Riley R."/>
            <person name="Savchenko A."/>
            <person name="Shiryaev A."/>
            <person name="Soop K."/>
            <person name="Spirin V."/>
            <person name="Szebenyi C."/>
            <person name="Tomsovsky M."/>
            <person name="Tulloss R.E."/>
            <person name="Uehling J."/>
            <person name="Grigoriev I.V."/>
            <person name="Vagvolgyi C."/>
            <person name="Papp T."/>
            <person name="Martin F.M."/>
            <person name="Miettinen O."/>
            <person name="Hibbett D.S."/>
            <person name="Nagy L.G."/>
        </authorList>
    </citation>
    <scope>NUCLEOTIDE SEQUENCE [LARGE SCALE GENOMIC DNA]</scope>
    <source>
        <strain evidence="1 2">NL-1719</strain>
    </source>
</reference>
<dbReference type="Proteomes" id="UP000308600">
    <property type="component" value="Unassembled WGS sequence"/>
</dbReference>
<organism evidence="1 2">
    <name type="scientific">Pluteus cervinus</name>
    <dbReference type="NCBI Taxonomy" id="181527"/>
    <lineage>
        <taxon>Eukaryota</taxon>
        <taxon>Fungi</taxon>
        <taxon>Dikarya</taxon>
        <taxon>Basidiomycota</taxon>
        <taxon>Agaricomycotina</taxon>
        <taxon>Agaricomycetes</taxon>
        <taxon>Agaricomycetidae</taxon>
        <taxon>Agaricales</taxon>
        <taxon>Pluteineae</taxon>
        <taxon>Pluteaceae</taxon>
        <taxon>Pluteus</taxon>
    </lineage>
</organism>
<proteinExistence type="predicted"/>
<name>A0ACD3ABY4_9AGAR</name>
<evidence type="ECO:0000313" key="2">
    <source>
        <dbReference type="Proteomes" id="UP000308600"/>
    </source>
</evidence>
<evidence type="ECO:0000313" key="1">
    <source>
        <dbReference type="EMBL" id="TFK62945.1"/>
    </source>
</evidence>